<evidence type="ECO:0000256" key="1">
    <source>
        <dbReference type="SAM" id="MobiDB-lite"/>
    </source>
</evidence>
<dbReference type="AlphaFoldDB" id="A0AA88DXN9"/>
<dbReference type="EMBL" id="BTGU01000156">
    <property type="protein sequence ID" value="GMN63699.1"/>
    <property type="molecule type" value="Genomic_DNA"/>
</dbReference>
<feature type="region of interest" description="Disordered" evidence="1">
    <location>
        <begin position="51"/>
        <end position="75"/>
    </location>
</feature>
<proteinExistence type="predicted"/>
<comment type="caution">
    <text evidence="2">The sequence shown here is derived from an EMBL/GenBank/DDBJ whole genome shotgun (WGS) entry which is preliminary data.</text>
</comment>
<name>A0AA88DXN9_FICCA</name>
<organism evidence="2 3">
    <name type="scientific">Ficus carica</name>
    <name type="common">Common fig</name>
    <dbReference type="NCBI Taxonomy" id="3494"/>
    <lineage>
        <taxon>Eukaryota</taxon>
        <taxon>Viridiplantae</taxon>
        <taxon>Streptophyta</taxon>
        <taxon>Embryophyta</taxon>
        <taxon>Tracheophyta</taxon>
        <taxon>Spermatophyta</taxon>
        <taxon>Magnoliopsida</taxon>
        <taxon>eudicotyledons</taxon>
        <taxon>Gunneridae</taxon>
        <taxon>Pentapetalae</taxon>
        <taxon>rosids</taxon>
        <taxon>fabids</taxon>
        <taxon>Rosales</taxon>
        <taxon>Moraceae</taxon>
        <taxon>Ficeae</taxon>
        <taxon>Ficus</taxon>
    </lineage>
</organism>
<accession>A0AA88DXN9</accession>
<dbReference type="Gramene" id="FCD_00037952-RA">
    <property type="protein sequence ID" value="FCD_00037952-RA:cds"/>
    <property type="gene ID" value="FCD_00037952"/>
</dbReference>
<evidence type="ECO:0000313" key="3">
    <source>
        <dbReference type="Proteomes" id="UP001187192"/>
    </source>
</evidence>
<evidence type="ECO:0000313" key="2">
    <source>
        <dbReference type="EMBL" id="GMN63699.1"/>
    </source>
</evidence>
<keyword evidence="3" id="KW-1185">Reference proteome</keyword>
<dbReference type="Proteomes" id="UP001187192">
    <property type="component" value="Unassembled WGS sequence"/>
</dbReference>
<gene>
    <name evidence="2" type="ORF">TIFTF001_032780</name>
</gene>
<protein>
    <submittedName>
        <fullName evidence="2">Uncharacterized protein</fullName>
    </submittedName>
</protein>
<reference evidence="2" key="1">
    <citation type="submission" date="2023-07" db="EMBL/GenBank/DDBJ databases">
        <title>draft genome sequence of fig (Ficus carica).</title>
        <authorList>
            <person name="Takahashi T."/>
            <person name="Nishimura K."/>
        </authorList>
    </citation>
    <scope>NUCLEOTIDE SEQUENCE</scope>
</reference>
<sequence>MAGYNSPPSWKIRRQPDFRSQHRRYYSDRVPIMTLKLDRSLKSSASIRQLHSRRVTDLHRHRSPPSGLRLRPMPA</sequence>